<evidence type="ECO:0008006" key="3">
    <source>
        <dbReference type="Google" id="ProtNLM"/>
    </source>
</evidence>
<dbReference type="PATRIC" id="fig|467210.3.peg.906"/>
<dbReference type="AlphaFoldDB" id="A0A133ZV70"/>
<dbReference type="STRING" id="467210.HMPREF1866_00918"/>
<gene>
    <name evidence="1" type="ORF">HMPREF1866_00918</name>
</gene>
<organism evidence="1 2">
    <name type="scientific">Lachnoanaerobaculum saburreum</name>
    <dbReference type="NCBI Taxonomy" id="467210"/>
    <lineage>
        <taxon>Bacteria</taxon>
        <taxon>Bacillati</taxon>
        <taxon>Bacillota</taxon>
        <taxon>Clostridia</taxon>
        <taxon>Lachnospirales</taxon>
        <taxon>Lachnospiraceae</taxon>
        <taxon>Lachnoanaerobaculum</taxon>
    </lineage>
</organism>
<dbReference type="RefSeq" id="WP_060930793.1">
    <property type="nucleotide sequence ID" value="NZ_KQ959795.1"/>
</dbReference>
<name>A0A133ZV70_9FIRM</name>
<dbReference type="OrthoDB" id="2061924at2"/>
<reference evidence="2" key="1">
    <citation type="submission" date="2016-01" db="EMBL/GenBank/DDBJ databases">
        <authorList>
            <person name="Mitreva M."/>
            <person name="Pepin K.H."/>
            <person name="Mihindukulasuriya K.A."/>
            <person name="Fulton R."/>
            <person name="Fronick C."/>
            <person name="O'Laughlin M."/>
            <person name="Miner T."/>
            <person name="Herter B."/>
            <person name="Rosa B.A."/>
            <person name="Cordes M."/>
            <person name="Tomlinson C."/>
            <person name="Wollam A."/>
            <person name="Palsikar V.B."/>
            <person name="Mardis E.R."/>
            <person name="Wilson R.K."/>
        </authorList>
    </citation>
    <scope>NUCLEOTIDE SEQUENCE [LARGE SCALE GENOMIC DNA]</scope>
    <source>
        <strain evidence="2">DNF00896</strain>
    </source>
</reference>
<sequence>MADKVSIEGIAYIVGRIVERAREAVEESKDNREDVFKDGRALAYYEVLDILRTELSVREISLEEIGLDFDLEKELL</sequence>
<protein>
    <recommendedName>
        <fullName evidence="3">Transposase</fullName>
    </recommendedName>
</protein>
<dbReference type="EMBL" id="LSDA01000035">
    <property type="protein sequence ID" value="KXB59315.1"/>
    <property type="molecule type" value="Genomic_DNA"/>
</dbReference>
<accession>A0A133ZV70</accession>
<dbReference type="Proteomes" id="UP000070394">
    <property type="component" value="Unassembled WGS sequence"/>
</dbReference>
<evidence type="ECO:0000313" key="1">
    <source>
        <dbReference type="EMBL" id="KXB59315.1"/>
    </source>
</evidence>
<comment type="caution">
    <text evidence="1">The sequence shown here is derived from an EMBL/GenBank/DDBJ whole genome shotgun (WGS) entry which is preliminary data.</text>
</comment>
<keyword evidence="2" id="KW-1185">Reference proteome</keyword>
<proteinExistence type="predicted"/>
<evidence type="ECO:0000313" key="2">
    <source>
        <dbReference type="Proteomes" id="UP000070394"/>
    </source>
</evidence>